<evidence type="ECO:0000313" key="1">
    <source>
        <dbReference type="EMBL" id="GIY98707.1"/>
    </source>
</evidence>
<dbReference type="Proteomes" id="UP001054945">
    <property type="component" value="Unassembled WGS sequence"/>
</dbReference>
<dbReference type="EMBL" id="BPLR01018327">
    <property type="protein sequence ID" value="GIY98707.1"/>
    <property type="molecule type" value="Genomic_DNA"/>
</dbReference>
<evidence type="ECO:0000313" key="2">
    <source>
        <dbReference type="Proteomes" id="UP001054945"/>
    </source>
</evidence>
<sequence length="71" mass="8065">MSELNFDLGISELCLRYGLRLLQNAEYIVDARTGPLKHKFEKRSIGSQYDAKFGRLLAQMCKTDSINPDGQ</sequence>
<proteinExistence type="predicted"/>
<keyword evidence="2" id="KW-1185">Reference proteome</keyword>
<reference evidence="1 2" key="1">
    <citation type="submission" date="2021-06" db="EMBL/GenBank/DDBJ databases">
        <title>Caerostris extrusa draft genome.</title>
        <authorList>
            <person name="Kono N."/>
            <person name="Arakawa K."/>
        </authorList>
    </citation>
    <scope>NUCLEOTIDE SEQUENCE [LARGE SCALE GENOMIC DNA]</scope>
</reference>
<comment type="caution">
    <text evidence="1">The sequence shown here is derived from an EMBL/GenBank/DDBJ whole genome shotgun (WGS) entry which is preliminary data.</text>
</comment>
<gene>
    <name evidence="1" type="ORF">CEXT_765591</name>
</gene>
<accession>A0AAV4XU85</accession>
<organism evidence="1 2">
    <name type="scientific">Caerostris extrusa</name>
    <name type="common">Bark spider</name>
    <name type="synonym">Caerostris bankana</name>
    <dbReference type="NCBI Taxonomy" id="172846"/>
    <lineage>
        <taxon>Eukaryota</taxon>
        <taxon>Metazoa</taxon>
        <taxon>Ecdysozoa</taxon>
        <taxon>Arthropoda</taxon>
        <taxon>Chelicerata</taxon>
        <taxon>Arachnida</taxon>
        <taxon>Araneae</taxon>
        <taxon>Araneomorphae</taxon>
        <taxon>Entelegynae</taxon>
        <taxon>Araneoidea</taxon>
        <taxon>Araneidae</taxon>
        <taxon>Caerostris</taxon>
    </lineage>
</organism>
<name>A0AAV4XU85_CAEEX</name>
<protein>
    <submittedName>
        <fullName evidence="1">Uncharacterized protein</fullName>
    </submittedName>
</protein>
<dbReference type="AlphaFoldDB" id="A0AAV4XU85"/>